<gene>
    <name evidence="2" type="ORF">UFOPK3662_00963</name>
</gene>
<organism evidence="2">
    <name type="scientific">freshwater metagenome</name>
    <dbReference type="NCBI Taxonomy" id="449393"/>
    <lineage>
        <taxon>unclassified sequences</taxon>
        <taxon>metagenomes</taxon>
        <taxon>ecological metagenomes</taxon>
    </lineage>
</organism>
<keyword evidence="1" id="KW-0472">Membrane</keyword>
<dbReference type="AlphaFoldDB" id="A0A6J7I6M3"/>
<feature type="transmembrane region" description="Helical" evidence="1">
    <location>
        <begin position="45"/>
        <end position="70"/>
    </location>
</feature>
<accession>A0A6J7I6M3</accession>
<evidence type="ECO:0000313" key="2">
    <source>
        <dbReference type="EMBL" id="CAB4926643.1"/>
    </source>
</evidence>
<proteinExistence type="predicted"/>
<protein>
    <submittedName>
        <fullName evidence="2">Unannotated protein</fullName>
    </submittedName>
</protein>
<name>A0A6J7I6M3_9ZZZZ</name>
<sequence length="74" mass="7767">MQWIASGLYLVACALIGSAVGQYAELAEVGEDRGLSTSVVLRESFARFDLVGASVGLLAGLASLAVLVWVRRGR</sequence>
<evidence type="ECO:0000256" key="1">
    <source>
        <dbReference type="SAM" id="Phobius"/>
    </source>
</evidence>
<keyword evidence="1" id="KW-0812">Transmembrane</keyword>
<dbReference type="EMBL" id="CAFBMW010000006">
    <property type="protein sequence ID" value="CAB4926643.1"/>
    <property type="molecule type" value="Genomic_DNA"/>
</dbReference>
<keyword evidence="1" id="KW-1133">Transmembrane helix</keyword>
<reference evidence="2" key="1">
    <citation type="submission" date="2020-05" db="EMBL/GenBank/DDBJ databases">
        <authorList>
            <person name="Chiriac C."/>
            <person name="Salcher M."/>
            <person name="Ghai R."/>
            <person name="Kavagutti S V."/>
        </authorList>
    </citation>
    <scope>NUCLEOTIDE SEQUENCE</scope>
</reference>